<dbReference type="HOGENOM" id="CLU_3178474_0_0_2"/>
<keyword evidence="2" id="KW-1185">Reference proteome</keyword>
<accession>B9LW29</accession>
<dbReference type="EMBL" id="CP001366">
    <property type="protein sequence ID" value="ACM58419.1"/>
    <property type="molecule type" value="Genomic_DNA"/>
</dbReference>
<reference evidence="1 2" key="1">
    <citation type="journal article" date="2016" name="Stand. Genomic Sci.">
        <title>Complete genome sequence of the Antarctic Halorubrum lacusprofundi type strain ACAM 34.</title>
        <authorList>
            <person name="Anderson I.J."/>
            <person name="DasSarma P."/>
            <person name="Lucas S."/>
            <person name="Copeland A."/>
            <person name="Lapidus A."/>
            <person name="Del Rio T.G."/>
            <person name="Tice H."/>
            <person name="Dalin E."/>
            <person name="Bruce D.C."/>
            <person name="Goodwin L."/>
            <person name="Pitluck S."/>
            <person name="Sims D."/>
            <person name="Brettin T.S."/>
            <person name="Detter J.C."/>
            <person name="Han C.S."/>
            <person name="Larimer F."/>
            <person name="Hauser L."/>
            <person name="Land M."/>
            <person name="Ivanova N."/>
            <person name="Richardson P."/>
            <person name="Cavicchioli R."/>
            <person name="DasSarma S."/>
            <person name="Woese C.R."/>
            <person name="Kyrpides N.C."/>
        </authorList>
    </citation>
    <scope>NUCLEOTIDE SEQUENCE [LARGE SCALE GENOMIC DNA]</scope>
    <source>
        <strain evidence="2">ATCC 49239 / DSM 5036 / JCM 8891 / ACAM 34</strain>
    </source>
</reference>
<dbReference type="KEGG" id="hla:Hlac_2859"/>
<gene>
    <name evidence="1" type="ordered locus">Hlac_2859</name>
</gene>
<evidence type="ECO:0000313" key="1">
    <source>
        <dbReference type="EMBL" id="ACM58419.1"/>
    </source>
</evidence>
<dbReference type="eggNOG" id="arCOG11793">
    <property type="taxonomic scope" value="Archaea"/>
</dbReference>
<dbReference type="AlphaFoldDB" id="B9LW29"/>
<dbReference type="Proteomes" id="UP000000740">
    <property type="component" value="Chromosome 2"/>
</dbReference>
<sequence>MDIRRRTLFRFQRLCYRWKLLKHPYGYDYVRQQYSLTGKRTSPDGD</sequence>
<protein>
    <submittedName>
        <fullName evidence="1">Uncharacterized protein</fullName>
    </submittedName>
</protein>
<proteinExistence type="predicted"/>
<name>B9LW29_HALLT</name>
<evidence type="ECO:0000313" key="2">
    <source>
        <dbReference type="Proteomes" id="UP000000740"/>
    </source>
</evidence>
<organism evidence="1 2">
    <name type="scientific">Halorubrum lacusprofundi (strain ATCC 49239 / DSM 5036 / JCM 8891 / ACAM 34)</name>
    <dbReference type="NCBI Taxonomy" id="416348"/>
    <lineage>
        <taxon>Archaea</taxon>
        <taxon>Methanobacteriati</taxon>
        <taxon>Methanobacteriota</taxon>
        <taxon>Stenosarchaea group</taxon>
        <taxon>Halobacteria</taxon>
        <taxon>Halobacteriales</taxon>
        <taxon>Haloferacaceae</taxon>
        <taxon>Halorubrum</taxon>
    </lineage>
</organism>